<dbReference type="InterPro" id="IPR018097">
    <property type="entry name" value="EGF_Ca-bd_CS"/>
</dbReference>
<reference evidence="9 10" key="1">
    <citation type="submission" date="2020-11" db="EMBL/GenBank/DDBJ databases">
        <authorList>
            <person name="Wallbank WR R."/>
            <person name="Pardo Diaz C."/>
            <person name="Kozak K."/>
            <person name="Martin S."/>
            <person name="Jiggins C."/>
            <person name="Moest M."/>
            <person name="Warren A I."/>
            <person name="Generalovic N T."/>
            <person name="Byers J.R.P. K."/>
            <person name="Montejo-Kovacevich G."/>
            <person name="Yen C E."/>
        </authorList>
    </citation>
    <scope>NUCLEOTIDE SEQUENCE [LARGE SCALE GENOMIC DNA]</scope>
</reference>
<dbReference type="InterPro" id="IPR006212">
    <property type="entry name" value="Furin_repeat"/>
</dbReference>
<dbReference type="PROSITE" id="PS01248">
    <property type="entry name" value="EGF_LAM_1"/>
    <property type="match status" value="1"/>
</dbReference>
<dbReference type="InterPro" id="IPR049883">
    <property type="entry name" value="NOTCH1_EGF-like"/>
</dbReference>
<keyword evidence="3" id="KW-0106">Calcium</keyword>
<dbReference type="InterPro" id="IPR009030">
    <property type="entry name" value="Growth_fac_rcpt_cys_sf"/>
</dbReference>
<evidence type="ECO:0000256" key="4">
    <source>
        <dbReference type="ARBA" id="ARBA00023157"/>
    </source>
</evidence>
<dbReference type="Gene3D" id="2.10.220.10">
    <property type="entry name" value="Hormone Receptor, Insulin-like Growth Factor Receptor 1, Chain A, domain 2"/>
    <property type="match status" value="1"/>
</dbReference>
<keyword evidence="6" id="KW-1133">Transmembrane helix</keyword>
<evidence type="ECO:0000259" key="8">
    <source>
        <dbReference type="PROSITE" id="PS50026"/>
    </source>
</evidence>
<feature type="chain" id="PRO_5031125879" description="EGF-like domain-containing protein" evidence="7">
    <location>
        <begin position="19"/>
        <end position="379"/>
    </location>
</feature>
<organism evidence="9 10">
    <name type="scientific">Hermetia illucens</name>
    <name type="common">Black soldier fly</name>
    <dbReference type="NCBI Taxonomy" id="343691"/>
    <lineage>
        <taxon>Eukaryota</taxon>
        <taxon>Metazoa</taxon>
        <taxon>Ecdysozoa</taxon>
        <taxon>Arthropoda</taxon>
        <taxon>Hexapoda</taxon>
        <taxon>Insecta</taxon>
        <taxon>Pterygota</taxon>
        <taxon>Neoptera</taxon>
        <taxon>Endopterygota</taxon>
        <taxon>Diptera</taxon>
        <taxon>Brachycera</taxon>
        <taxon>Stratiomyomorpha</taxon>
        <taxon>Stratiomyidae</taxon>
        <taxon>Hermetiinae</taxon>
        <taxon>Hermetia</taxon>
    </lineage>
</organism>
<keyword evidence="4 5" id="KW-1015">Disulfide bond</keyword>
<accession>A0A7R8URH2</accession>
<dbReference type="PROSITE" id="PS00022">
    <property type="entry name" value="EGF_1"/>
    <property type="match status" value="1"/>
</dbReference>
<feature type="disulfide bond" evidence="5">
    <location>
        <begin position="176"/>
        <end position="185"/>
    </location>
</feature>
<keyword evidence="7" id="KW-0732">Signal</keyword>
<sequence>MLLPTASLIAIFLSVCTADVPNALPNDPLLKARDAQKIPPCKACTVLVESFKKGLEKTARNKHDGGDADWEEKKLGSYKTSEVRLVEIQESLCQDLTRGSDQCHSLASDNEHLFEEWWFKHQAEYPDIFPWLCIEQLKVCCPPNTYGPNCDPCPDCNGNGKCKGNGTRKGNGKCTCDTGYSGEFCSECAVQYYESFRDEKNLLCSPCHNACSIDGCTGGGAKKCLSCKSGWIKDEQGGCNDVNECITMKNACKANQFCVNNEGSFTCLECDRACSGCTGDGPDLCEKCAQGYELRDGQCKDISHEKRDQYVTLTRYLVYLGLCIAIAVIFQSSTWIGAIVGVAVALYISASEYWLHSSPSSVTPTVDTKQLEDMIRDSL</sequence>
<dbReference type="FunCoup" id="A0A7R8URH2">
    <property type="interactions" value="402"/>
</dbReference>
<dbReference type="CDD" id="cd00064">
    <property type="entry name" value="FU"/>
    <property type="match status" value="1"/>
</dbReference>
<feature type="signal peptide" evidence="7">
    <location>
        <begin position="1"/>
        <end position="18"/>
    </location>
</feature>
<dbReference type="SMART" id="SM00261">
    <property type="entry name" value="FU"/>
    <property type="match status" value="2"/>
</dbReference>
<evidence type="ECO:0000256" key="7">
    <source>
        <dbReference type="SAM" id="SignalP"/>
    </source>
</evidence>
<keyword evidence="6" id="KW-0472">Membrane</keyword>
<dbReference type="InterPro" id="IPR000742">
    <property type="entry name" value="EGF"/>
</dbReference>
<dbReference type="InterPro" id="IPR002049">
    <property type="entry name" value="LE_dom"/>
</dbReference>
<dbReference type="AlphaFoldDB" id="A0A7R8URH2"/>
<evidence type="ECO:0000256" key="5">
    <source>
        <dbReference type="PROSITE-ProRule" id="PRU00076"/>
    </source>
</evidence>
<dbReference type="InParanoid" id="A0A7R8URH2"/>
<gene>
    <name evidence="9" type="ORF">HERILL_LOCUS8518</name>
</gene>
<dbReference type="OrthoDB" id="19903at2759"/>
<evidence type="ECO:0000256" key="3">
    <source>
        <dbReference type="ARBA" id="ARBA00022837"/>
    </source>
</evidence>
<dbReference type="PROSITE" id="PS50026">
    <property type="entry name" value="EGF_3"/>
    <property type="match status" value="1"/>
</dbReference>
<evidence type="ECO:0000313" key="10">
    <source>
        <dbReference type="Proteomes" id="UP000594454"/>
    </source>
</evidence>
<dbReference type="InterPro" id="IPR021852">
    <property type="entry name" value="DUF3456"/>
</dbReference>
<dbReference type="Proteomes" id="UP000594454">
    <property type="component" value="Chromosome 3"/>
</dbReference>
<dbReference type="OMA" id="HCRANQY"/>
<dbReference type="Pfam" id="PF07645">
    <property type="entry name" value="EGF_CA"/>
    <property type="match status" value="1"/>
</dbReference>
<feature type="transmembrane region" description="Helical" evidence="6">
    <location>
        <begin position="316"/>
        <end position="348"/>
    </location>
</feature>
<feature type="domain" description="EGF-like" evidence="8">
    <location>
        <begin position="149"/>
        <end position="186"/>
    </location>
</feature>
<evidence type="ECO:0000256" key="6">
    <source>
        <dbReference type="SAM" id="Phobius"/>
    </source>
</evidence>
<comment type="similarity">
    <text evidence="1">Belongs to the CRELD family.</text>
</comment>
<proteinExistence type="inferred from homology"/>
<evidence type="ECO:0000256" key="2">
    <source>
        <dbReference type="ARBA" id="ARBA00022536"/>
    </source>
</evidence>
<dbReference type="EMBL" id="LR899011">
    <property type="protein sequence ID" value="CAD7085694.1"/>
    <property type="molecule type" value="Genomic_DNA"/>
</dbReference>
<dbReference type="GO" id="GO:0048513">
    <property type="term" value="P:animal organ development"/>
    <property type="evidence" value="ECO:0007669"/>
    <property type="project" value="UniProtKB-ARBA"/>
</dbReference>
<dbReference type="SUPFAM" id="SSF57184">
    <property type="entry name" value="Growth factor receptor domain"/>
    <property type="match status" value="1"/>
</dbReference>
<keyword evidence="10" id="KW-1185">Reference proteome</keyword>
<dbReference type="PROSITE" id="PS01187">
    <property type="entry name" value="EGF_CA"/>
    <property type="match status" value="1"/>
</dbReference>
<keyword evidence="6" id="KW-0812">Transmembrane</keyword>
<dbReference type="SMART" id="SM00179">
    <property type="entry name" value="EGF_CA"/>
    <property type="match status" value="1"/>
</dbReference>
<protein>
    <recommendedName>
        <fullName evidence="8">EGF-like domain-containing protein</fullName>
    </recommendedName>
</protein>
<keyword evidence="2 5" id="KW-0245">EGF-like domain</keyword>
<comment type="caution">
    <text evidence="5">Lacks conserved residue(s) required for the propagation of feature annotation.</text>
</comment>
<evidence type="ECO:0000256" key="1">
    <source>
        <dbReference type="ARBA" id="ARBA00005897"/>
    </source>
</evidence>
<name>A0A7R8URH2_HERIL</name>
<dbReference type="Pfam" id="PF11938">
    <property type="entry name" value="DUF3456"/>
    <property type="match status" value="1"/>
</dbReference>
<evidence type="ECO:0000313" key="9">
    <source>
        <dbReference type="EMBL" id="CAD7085694.1"/>
    </source>
</evidence>
<dbReference type="GO" id="GO:0048731">
    <property type="term" value="P:system development"/>
    <property type="evidence" value="ECO:0007669"/>
    <property type="project" value="UniProtKB-ARBA"/>
</dbReference>
<dbReference type="InterPro" id="IPR001881">
    <property type="entry name" value="EGF-like_Ca-bd_dom"/>
</dbReference>
<dbReference type="GO" id="GO:0005509">
    <property type="term" value="F:calcium ion binding"/>
    <property type="evidence" value="ECO:0007669"/>
    <property type="project" value="InterPro"/>
</dbReference>